<feature type="signal peptide" evidence="2">
    <location>
        <begin position="1"/>
        <end position="22"/>
    </location>
</feature>
<evidence type="ECO:0000313" key="4">
    <source>
        <dbReference type="Proteomes" id="UP001275084"/>
    </source>
</evidence>
<keyword evidence="1" id="KW-0812">Transmembrane</keyword>
<keyword evidence="1" id="KW-1133">Transmembrane helix</keyword>
<reference evidence="3" key="2">
    <citation type="submission" date="2023-06" db="EMBL/GenBank/DDBJ databases">
        <authorList>
            <consortium name="Lawrence Berkeley National Laboratory"/>
            <person name="Haridas S."/>
            <person name="Hensen N."/>
            <person name="Bonometti L."/>
            <person name="Westerberg I."/>
            <person name="Brannstrom I.O."/>
            <person name="Guillou S."/>
            <person name="Cros-Aarteil S."/>
            <person name="Calhoun S."/>
            <person name="Kuo A."/>
            <person name="Mondo S."/>
            <person name="Pangilinan J."/>
            <person name="Riley R."/>
            <person name="Labutti K."/>
            <person name="Andreopoulos B."/>
            <person name="Lipzen A."/>
            <person name="Chen C."/>
            <person name="Yanf M."/>
            <person name="Daum C."/>
            <person name="Ng V."/>
            <person name="Clum A."/>
            <person name="Steindorff A."/>
            <person name="Ohm R."/>
            <person name="Martin F."/>
            <person name="Silar P."/>
            <person name="Natvig D."/>
            <person name="Lalanne C."/>
            <person name="Gautier V."/>
            <person name="Ament-Velasquez S.L."/>
            <person name="Kruys A."/>
            <person name="Hutchinson M.I."/>
            <person name="Powell A.J."/>
            <person name="Barry K."/>
            <person name="Miller A.N."/>
            <person name="Grigoriev I.V."/>
            <person name="Debuchy R."/>
            <person name="Gladieux P."/>
            <person name="Thoren M.H."/>
            <person name="Johannesson H."/>
        </authorList>
    </citation>
    <scope>NUCLEOTIDE SEQUENCE</scope>
    <source>
        <strain evidence="3">CBS 955.72</strain>
    </source>
</reference>
<keyword evidence="2" id="KW-0732">Signal</keyword>
<name>A0AAJ0HA58_9PEZI</name>
<gene>
    <name evidence="3" type="ORF">B0T25DRAFT_321478</name>
</gene>
<feature type="chain" id="PRO_5042537334" evidence="2">
    <location>
        <begin position="23"/>
        <end position="109"/>
    </location>
</feature>
<keyword evidence="4" id="KW-1185">Reference proteome</keyword>
<reference evidence="3" key="1">
    <citation type="journal article" date="2023" name="Mol. Phylogenet. Evol.">
        <title>Genome-scale phylogeny and comparative genomics of the fungal order Sordariales.</title>
        <authorList>
            <person name="Hensen N."/>
            <person name="Bonometti L."/>
            <person name="Westerberg I."/>
            <person name="Brannstrom I.O."/>
            <person name="Guillou S."/>
            <person name="Cros-Aarteil S."/>
            <person name="Calhoun S."/>
            <person name="Haridas S."/>
            <person name="Kuo A."/>
            <person name="Mondo S."/>
            <person name="Pangilinan J."/>
            <person name="Riley R."/>
            <person name="LaButti K."/>
            <person name="Andreopoulos B."/>
            <person name="Lipzen A."/>
            <person name="Chen C."/>
            <person name="Yan M."/>
            <person name="Daum C."/>
            <person name="Ng V."/>
            <person name="Clum A."/>
            <person name="Steindorff A."/>
            <person name="Ohm R.A."/>
            <person name="Martin F."/>
            <person name="Silar P."/>
            <person name="Natvig D.O."/>
            <person name="Lalanne C."/>
            <person name="Gautier V."/>
            <person name="Ament-Velasquez S.L."/>
            <person name="Kruys A."/>
            <person name="Hutchinson M.I."/>
            <person name="Powell A.J."/>
            <person name="Barry K."/>
            <person name="Miller A.N."/>
            <person name="Grigoriev I.V."/>
            <person name="Debuchy R."/>
            <person name="Gladieux P."/>
            <person name="Hiltunen Thoren M."/>
            <person name="Johannesson H."/>
        </authorList>
    </citation>
    <scope>NUCLEOTIDE SEQUENCE</scope>
    <source>
        <strain evidence="3">CBS 955.72</strain>
    </source>
</reference>
<evidence type="ECO:0000256" key="1">
    <source>
        <dbReference type="SAM" id="Phobius"/>
    </source>
</evidence>
<keyword evidence="1" id="KW-0472">Membrane</keyword>
<proteinExistence type="predicted"/>
<evidence type="ECO:0000313" key="3">
    <source>
        <dbReference type="EMBL" id="KAK3344232.1"/>
    </source>
</evidence>
<dbReference type="EMBL" id="JAUIQD010000007">
    <property type="protein sequence ID" value="KAK3344232.1"/>
    <property type="molecule type" value="Genomic_DNA"/>
</dbReference>
<sequence length="109" mass="11787">MISGVKLSGLMLLSVLGCGALAGDSAHFLSMFCGFGRELVAGPFCLSCLKDNIVAIFLSFFILQIANVMCRVYLAKSQRDTIDLRTDCSQQLPCWTAAQPRSLISSYLG</sequence>
<protein>
    <submittedName>
        <fullName evidence="3">Uncharacterized protein</fullName>
    </submittedName>
</protein>
<dbReference type="PROSITE" id="PS51257">
    <property type="entry name" value="PROKAR_LIPOPROTEIN"/>
    <property type="match status" value="1"/>
</dbReference>
<dbReference type="AlphaFoldDB" id="A0AAJ0HA58"/>
<organism evidence="3 4">
    <name type="scientific">Lasiosphaeria hispida</name>
    <dbReference type="NCBI Taxonomy" id="260671"/>
    <lineage>
        <taxon>Eukaryota</taxon>
        <taxon>Fungi</taxon>
        <taxon>Dikarya</taxon>
        <taxon>Ascomycota</taxon>
        <taxon>Pezizomycotina</taxon>
        <taxon>Sordariomycetes</taxon>
        <taxon>Sordariomycetidae</taxon>
        <taxon>Sordariales</taxon>
        <taxon>Lasiosphaeriaceae</taxon>
        <taxon>Lasiosphaeria</taxon>
    </lineage>
</organism>
<comment type="caution">
    <text evidence="3">The sequence shown here is derived from an EMBL/GenBank/DDBJ whole genome shotgun (WGS) entry which is preliminary data.</text>
</comment>
<feature type="transmembrane region" description="Helical" evidence="1">
    <location>
        <begin position="53"/>
        <end position="74"/>
    </location>
</feature>
<dbReference type="Proteomes" id="UP001275084">
    <property type="component" value="Unassembled WGS sequence"/>
</dbReference>
<accession>A0AAJ0HA58</accession>
<evidence type="ECO:0000256" key="2">
    <source>
        <dbReference type="SAM" id="SignalP"/>
    </source>
</evidence>